<name>A0A0G1PFW8_9BACT</name>
<accession>A0A0G1PFW8</accession>
<dbReference type="EMBL" id="LCMG01000026">
    <property type="protein sequence ID" value="KKU31664.1"/>
    <property type="molecule type" value="Genomic_DNA"/>
</dbReference>
<comment type="caution">
    <text evidence="2">The sequence shown here is derived from an EMBL/GenBank/DDBJ whole genome shotgun (WGS) entry which is preliminary data.</text>
</comment>
<feature type="region of interest" description="Disordered" evidence="1">
    <location>
        <begin position="213"/>
        <end position="233"/>
    </location>
</feature>
<evidence type="ECO:0000313" key="3">
    <source>
        <dbReference type="Proteomes" id="UP000034705"/>
    </source>
</evidence>
<dbReference type="Proteomes" id="UP000034705">
    <property type="component" value="Unassembled WGS sequence"/>
</dbReference>
<evidence type="ECO:0000256" key="1">
    <source>
        <dbReference type="SAM" id="MobiDB-lite"/>
    </source>
</evidence>
<proteinExistence type="predicted"/>
<reference evidence="2 3" key="1">
    <citation type="journal article" date="2015" name="Nature">
        <title>rRNA introns, odd ribosomes, and small enigmatic genomes across a large radiation of phyla.</title>
        <authorList>
            <person name="Brown C.T."/>
            <person name="Hug L.A."/>
            <person name="Thomas B.C."/>
            <person name="Sharon I."/>
            <person name="Castelle C.J."/>
            <person name="Singh A."/>
            <person name="Wilkins M.J."/>
            <person name="Williams K.H."/>
            <person name="Banfield J.F."/>
        </authorList>
    </citation>
    <scope>NUCLEOTIDE SEQUENCE [LARGE SCALE GENOMIC DNA]</scope>
</reference>
<feature type="non-terminal residue" evidence="2">
    <location>
        <position position="374"/>
    </location>
</feature>
<evidence type="ECO:0008006" key="4">
    <source>
        <dbReference type="Google" id="ProtNLM"/>
    </source>
</evidence>
<dbReference type="AlphaFoldDB" id="A0A0G1PFW8"/>
<gene>
    <name evidence="2" type="ORF">UX45_C0026G0001</name>
</gene>
<organism evidence="2 3">
    <name type="scientific">Candidatus Uhrbacteria bacterium GW2011_GWF2_46_218</name>
    <dbReference type="NCBI Taxonomy" id="1619001"/>
    <lineage>
        <taxon>Bacteria</taxon>
        <taxon>Candidatus Uhriibacteriota</taxon>
    </lineage>
</organism>
<evidence type="ECO:0000313" key="2">
    <source>
        <dbReference type="EMBL" id="KKU31664.1"/>
    </source>
</evidence>
<sequence>MGSLQFPILIARTGQEQAPQGEDTYYLVGRNGTFLHKRTGIVEALVSVPDIPQLAFVETWAELDVPRIPLALFAQIWHFFREIYKKMHSEAVALLFYDESTRQWFVDIPEQQVQGAGVHYDDRAQKDGCVKAGTIHSHCDFQAGHSGGDQHDERHFDGLHITIGHVPSDHPTVSVCVAVNGHRFMKSVDDYLEGVHMGEYKVEIFTSPRMVRHKNQDPQAYKRSRYRPQGTGNKTSGFFSTVVDFMLPPPPPPVFPEPPSTMGSLPDPIPPPTKSKRMQTGVCVDFPEGTSLSDYDFPQEWISRVTRYAPPAPVHVQVATPAAWSSPTHVTHERRGSSRRYWNDEEWILKDIPPPLEVEIDHSEDVDINQPSPP</sequence>
<protein>
    <recommendedName>
        <fullName evidence="4">JAB domain-containing protein</fullName>
    </recommendedName>
</protein>